<keyword evidence="5 6" id="KW-0472">Membrane</keyword>
<evidence type="ECO:0000256" key="4">
    <source>
        <dbReference type="ARBA" id="ARBA00022989"/>
    </source>
</evidence>
<evidence type="ECO:0000256" key="3">
    <source>
        <dbReference type="ARBA" id="ARBA00022692"/>
    </source>
</evidence>
<comment type="subcellular location">
    <subcellularLocation>
        <location evidence="1">Cell membrane</location>
        <topology evidence="1">Multi-pass membrane protein</topology>
    </subcellularLocation>
</comment>
<evidence type="ECO:0000256" key="5">
    <source>
        <dbReference type="ARBA" id="ARBA00023136"/>
    </source>
</evidence>
<organism evidence="7 8">
    <name type="scientific">Effrenium voratum</name>
    <dbReference type="NCBI Taxonomy" id="2562239"/>
    <lineage>
        <taxon>Eukaryota</taxon>
        <taxon>Sar</taxon>
        <taxon>Alveolata</taxon>
        <taxon>Dinophyceae</taxon>
        <taxon>Suessiales</taxon>
        <taxon>Symbiodiniaceae</taxon>
        <taxon>Effrenium</taxon>
    </lineage>
</organism>
<dbReference type="GO" id="GO:0005886">
    <property type="term" value="C:plasma membrane"/>
    <property type="evidence" value="ECO:0007669"/>
    <property type="project" value="UniProtKB-SubCell"/>
</dbReference>
<dbReference type="InterPro" id="IPR036259">
    <property type="entry name" value="MFS_trans_sf"/>
</dbReference>
<dbReference type="Gene3D" id="1.20.1250.20">
    <property type="entry name" value="MFS general substrate transporter like domains"/>
    <property type="match status" value="1"/>
</dbReference>
<evidence type="ECO:0000313" key="8">
    <source>
        <dbReference type="Proteomes" id="UP001178507"/>
    </source>
</evidence>
<evidence type="ECO:0000313" key="7">
    <source>
        <dbReference type="EMBL" id="CAJ1403366.1"/>
    </source>
</evidence>
<protein>
    <recommendedName>
        <fullName evidence="9">Major facilitator superfamily (MFS) profile domain-containing protein</fullName>
    </recommendedName>
</protein>
<feature type="transmembrane region" description="Helical" evidence="6">
    <location>
        <begin position="225"/>
        <end position="245"/>
    </location>
</feature>
<evidence type="ECO:0008006" key="9">
    <source>
        <dbReference type="Google" id="ProtNLM"/>
    </source>
</evidence>
<reference evidence="7" key="1">
    <citation type="submission" date="2023-08" db="EMBL/GenBank/DDBJ databases">
        <authorList>
            <person name="Chen Y."/>
            <person name="Shah S."/>
            <person name="Dougan E. K."/>
            <person name="Thang M."/>
            <person name="Chan C."/>
        </authorList>
    </citation>
    <scope>NUCLEOTIDE SEQUENCE</scope>
</reference>
<dbReference type="InterPro" id="IPR011701">
    <property type="entry name" value="MFS"/>
</dbReference>
<sequence length="412" mass="42960">MAWSTAQRRELAGVCGVAGLAFSFRSAVSLALLDITRDGDVQVDIAEVGKLNARGQFAYALGKLLGGAVVDAVGGLKSLLAILALLSGSFGGMALARGPGLRLTACFATSRFATAAVWTAAAVSLRSSFCHNGQAQALSIGQVAMRLGASGGSLLGGLLLSRLKTWRKLLAAYAALGAVACAALAARLARSEWEAETEPRVSGASDQSVTSVGTALKTAFKTPRLWLLFGSTTMITPTFDFVALLPQFLHDMYKLDDVSIGSLSGAFPLSAPPAILLAGTLLPALTAHGKAAALLVAQTCSAGGFFLLSRRPARSLLMPALVTIGGGSAPALSCIPPDWIMRWGGPRAGLFAGLHDVPGNLLAMFIYSQVPRLLQRGGWPMVLRHSDGSQSIPGLFESQFGRTKHDLFRQQI</sequence>
<feature type="transmembrane region" description="Helical" evidence="6">
    <location>
        <begin position="266"/>
        <end position="285"/>
    </location>
</feature>
<dbReference type="Proteomes" id="UP001178507">
    <property type="component" value="Unassembled WGS sequence"/>
</dbReference>
<gene>
    <name evidence="7" type="ORF">EVOR1521_LOCUS26053</name>
</gene>
<keyword evidence="4 6" id="KW-1133">Transmembrane helix</keyword>
<keyword evidence="8" id="KW-1185">Reference proteome</keyword>
<dbReference type="PANTHER" id="PTHR43124:SF3">
    <property type="entry name" value="CHLORAMPHENICOL EFFLUX PUMP RV0191"/>
    <property type="match status" value="1"/>
</dbReference>
<accession>A0AA36JE49</accession>
<evidence type="ECO:0000256" key="1">
    <source>
        <dbReference type="ARBA" id="ARBA00004651"/>
    </source>
</evidence>
<dbReference type="EMBL" id="CAUJNA010003493">
    <property type="protein sequence ID" value="CAJ1403366.1"/>
    <property type="molecule type" value="Genomic_DNA"/>
</dbReference>
<dbReference type="SUPFAM" id="SSF103473">
    <property type="entry name" value="MFS general substrate transporter"/>
    <property type="match status" value="1"/>
</dbReference>
<dbReference type="InterPro" id="IPR050189">
    <property type="entry name" value="MFS_Efflux_Transporters"/>
</dbReference>
<feature type="transmembrane region" description="Helical" evidence="6">
    <location>
        <begin position="78"/>
        <end position="96"/>
    </location>
</feature>
<name>A0AA36JE49_9DINO</name>
<dbReference type="PANTHER" id="PTHR43124">
    <property type="entry name" value="PURINE EFFLUX PUMP PBUE"/>
    <property type="match status" value="1"/>
</dbReference>
<dbReference type="Pfam" id="PF07690">
    <property type="entry name" value="MFS_1"/>
    <property type="match status" value="1"/>
</dbReference>
<proteinExistence type="predicted"/>
<evidence type="ECO:0000256" key="6">
    <source>
        <dbReference type="SAM" id="Phobius"/>
    </source>
</evidence>
<dbReference type="AlphaFoldDB" id="A0AA36JE49"/>
<feature type="transmembrane region" description="Helical" evidence="6">
    <location>
        <begin position="291"/>
        <end position="308"/>
    </location>
</feature>
<keyword evidence="2" id="KW-1003">Cell membrane</keyword>
<evidence type="ECO:0000256" key="2">
    <source>
        <dbReference type="ARBA" id="ARBA00022475"/>
    </source>
</evidence>
<dbReference type="GO" id="GO:0022857">
    <property type="term" value="F:transmembrane transporter activity"/>
    <property type="evidence" value="ECO:0007669"/>
    <property type="project" value="InterPro"/>
</dbReference>
<comment type="caution">
    <text evidence="7">The sequence shown here is derived from an EMBL/GenBank/DDBJ whole genome shotgun (WGS) entry which is preliminary data.</text>
</comment>
<keyword evidence="3 6" id="KW-0812">Transmembrane</keyword>